<evidence type="ECO:0000313" key="16">
    <source>
        <dbReference type="EMBL" id="KAG5674083.1"/>
    </source>
</evidence>
<keyword evidence="2" id="KW-0812">Transmembrane</keyword>
<dbReference type="InterPro" id="IPR056191">
    <property type="entry name" value="NOMO_12th"/>
</dbReference>
<evidence type="ECO:0000256" key="2">
    <source>
        <dbReference type="ARBA" id="ARBA00022692"/>
    </source>
</evidence>
<feature type="domain" description="NOMO fifth transthyretin-like" evidence="15">
    <location>
        <begin position="394"/>
        <end position="475"/>
    </location>
</feature>
<dbReference type="SUPFAM" id="SSF49478">
    <property type="entry name" value="Cna protein B-type domain"/>
    <property type="match status" value="2"/>
</dbReference>
<dbReference type="InterPro" id="IPR055074">
    <property type="entry name" value="NOMO1-3_2nd"/>
</dbReference>
<evidence type="ECO:0000256" key="6">
    <source>
        <dbReference type="ARBA" id="ARBA00023136"/>
    </source>
</evidence>
<comment type="subcellular location">
    <subcellularLocation>
        <location evidence="1">Endoplasmic reticulum membrane</location>
        <topology evidence="1">Single-pass type I membrane protein</topology>
    </subcellularLocation>
</comment>
<evidence type="ECO:0000259" key="9">
    <source>
        <dbReference type="Pfam" id="PF22898"/>
    </source>
</evidence>
<dbReference type="GO" id="GO:0030246">
    <property type="term" value="F:carbohydrate binding"/>
    <property type="evidence" value="ECO:0007669"/>
    <property type="project" value="InterPro"/>
</dbReference>
<gene>
    <name evidence="16" type="ORF">PVAND_004070</name>
</gene>
<dbReference type="Pfam" id="PF22902">
    <property type="entry name" value="NOMO1-like_9th"/>
    <property type="match status" value="1"/>
</dbReference>
<evidence type="ECO:0000259" key="10">
    <source>
        <dbReference type="Pfam" id="PF22902"/>
    </source>
</evidence>
<dbReference type="Pfam" id="PF22904">
    <property type="entry name" value="NOMO1-like_2nd"/>
    <property type="match status" value="2"/>
</dbReference>
<reference evidence="16" key="1">
    <citation type="submission" date="2021-03" db="EMBL/GenBank/DDBJ databases">
        <title>Chromosome level genome of the anhydrobiotic midge Polypedilum vanderplanki.</title>
        <authorList>
            <person name="Yoshida Y."/>
            <person name="Kikawada T."/>
            <person name="Gusev O."/>
        </authorList>
    </citation>
    <scope>NUCLEOTIDE SEQUENCE</scope>
    <source>
        <strain evidence="16">NIAS01</strain>
        <tissue evidence="16">Whole body or cell culture</tissue>
    </source>
</reference>
<dbReference type="Pfam" id="PF17802">
    <property type="entry name" value="SpaA"/>
    <property type="match status" value="1"/>
</dbReference>
<protein>
    <submittedName>
        <fullName evidence="16">Uncharacterized protein</fullName>
    </submittedName>
</protein>
<evidence type="ECO:0000256" key="5">
    <source>
        <dbReference type="ARBA" id="ARBA00022989"/>
    </source>
</evidence>
<keyword evidence="5" id="KW-1133">Transmembrane helix</keyword>
<evidence type="ECO:0000256" key="7">
    <source>
        <dbReference type="SAM" id="SignalP"/>
    </source>
</evidence>
<dbReference type="Pfam" id="PF23193">
    <property type="entry name" value="NOMO_3rd"/>
    <property type="match status" value="1"/>
</dbReference>
<comment type="caution">
    <text evidence="16">The sequence shown here is derived from an EMBL/GenBank/DDBJ whole genome shotgun (WGS) entry which is preliminary data.</text>
</comment>
<dbReference type="EMBL" id="JADBJN010000003">
    <property type="protein sequence ID" value="KAG5674083.1"/>
    <property type="molecule type" value="Genomic_DNA"/>
</dbReference>
<evidence type="ECO:0000256" key="1">
    <source>
        <dbReference type="ARBA" id="ARBA00004115"/>
    </source>
</evidence>
<dbReference type="Pfam" id="PF22898">
    <property type="entry name" value="NOMO1-like_1st"/>
    <property type="match status" value="1"/>
</dbReference>
<organism evidence="16 17">
    <name type="scientific">Polypedilum vanderplanki</name>
    <name type="common">Sleeping chironomid midge</name>
    <dbReference type="NCBI Taxonomy" id="319348"/>
    <lineage>
        <taxon>Eukaryota</taxon>
        <taxon>Metazoa</taxon>
        <taxon>Ecdysozoa</taxon>
        <taxon>Arthropoda</taxon>
        <taxon>Hexapoda</taxon>
        <taxon>Insecta</taxon>
        <taxon>Pterygota</taxon>
        <taxon>Neoptera</taxon>
        <taxon>Endopterygota</taxon>
        <taxon>Diptera</taxon>
        <taxon>Nematocera</taxon>
        <taxon>Chironomoidea</taxon>
        <taxon>Chironomidae</taxon>
        <taxon>Chironominae</taxon>
        <taxon>Polypedilum</taxon>
        <taxon>Polypedilum</taxon>
    </lineage>
</organism>
<feature type="domain" description="NOMO seventh transthyretin-like" evidence="12">
    <location>
        <begin position="574"/>
        <end position="644"/>
    </location>
</feature>
<dbReference type="Proteomes" id="UP001107558">
    <property type="component" value="Chromosome 3"/>
</dbReference>
<dbReference type="Pfam" id="PF23192">
    <property type="entry name" value="NOMO_12th"/>
    <property type="match status" value="1"/>
</dbReference>
<keyword evidence="6" id="KW-0472">Membrane</keyword>
<name>A0A9J6BX14_POLVA</name>
<feature type="chain" id="PRO_5039916865" evidence="7">
    <location>
        <begin position="20"/>
        <end position="1186"/>
    </location>
</feature>
<dbReference type="InterPro" id="IPR056190">
    <property type="entry name" value="NOMO_5th"/>
</dbReference>
<accession>A0A9J6BX14</accession>
<evidence type="ECO:0000259" key="11">
    <source>
        <dbReference type="Pfam" id="PF22904"/>
    </source>
</evidence>
<feature type="domain" description="NOMO third transthyretin-like" evidence="14">
    <location>
        <begin position="217"/>
        <end position="308"/>
    </location>
</feature>
<feature type="domain" description="NOMO-like ninth beta-sandwich" evidence="10">
    <location>
        <begin position="737"/>
        <end position="810"/>
    </location>
</feature>
<dbReference type="AlphaFoldDB" id="A0A9J6BX14"/>
<dbReference type="InterPro" id="IPR056189">
    <property type="entry name" value="NOMO_3rd"/>
</dbReference>
<keyword evidence="17" id="KW-1185">Reference proteome</keyword>
<feature type="domain" description="NOMO second beta-sandwich" evidence="11">
    <location>
        <begin position="311"/>
        <end position="383"/>
    </location>
</feature>
<evidence type="ECO:0000259" key="12">
    <source>
        <dbReference type="Pfam" id="PF23141"/>
    </source>
</evidence>
<dbReference type="PANTHER" id="PTHR23303">
    <property type="entry name" value="CARBOXYPEPTIDASE REGULATORY REGION-CONTAINING"/>
    <property type="match status" value="1"/>
</dbReference>
<dbReference type="InterPro" id="IPR013784">
    <property type="entry name" value="Carb-bd-like_fold"/>
</dbReference>
<dbReference type="InterPro" id="IPR055073">
    <property type="entry name" value="NOMO1-like_9th"/>
</dbReference>
<evidence type="ECO:0000259" key="13">
    <source>
        <dbReference type="Pfam" id="PF23192"/>
    </source>
</evidence>
<dbReference type="Pfam" id="PF23194">
    <property type="entry name" value="NOMO_5th"/>
    <property type="match status" value="1"/>
</dbReference>
<evidence type="ECO:0000256" key="3">
    <source>
        <dbReference type="ARBA" id="ARBA00022729"/>
    </source>
</evidence>
<evidence type="ECO:0000259" key="15">
    <source>
        <dbReference type="Pfam" id="PF23194"/>
    </source>
</evidence>
<dbReference type="Pfam" id="PF23141">
    <property type="entry name" value="Ig_NOMO"/>
    <property type="match status" value="1"/>
</dbReference>
<dbReference type="SUPFAM" id="SSF49452">
    <property type="entry name" value="Starch-binding domain-like"/>
    <property type="match status" value="2"/>
</dbReference>
<dbReference type="Gene3D" id="2.60.40.1120">
    <property type="entry name" value="Carboxypeptidase-like, regulatory domain"/>
    <property type="match status" value="3"/>
</dbReference>
<dbReference type="PANTHER" id="PTHR23303:SF14">
    <property type="entry name" value="BOS COMPLEX SUBUNIT NOMO1-RELATED"/>
    <property type="match status" value="1"/>
</dbReference>
<evidence type="ECO:0000259" key="14">
    <source>
        <dbReference type="Pfam" id="PF23193"/>
    </source>
</evidence>
<dbReference type="InterPro" id="IPR041033">
    <property type="entry name" value="SpaA_PFL_dom_1"/>
</dbReference>
<feature type="domain" description="NOMO-like N-terminal beta-sandwich" evidence="9">
    <location>
        <begin position="35"/>
        <end position="109"/>
    </location>
</feature>
<dbReference type="InterPro" id="IPR051417">
    <property type="entry name" value="SDr/BOS_complex"/>
</dbReference>
<sequence>MDLKWIILIISILVLKVSGELDEFCTISGNVKGLSDQSDFSSIFVKLLNKQGNLKEKTEIAENGFFILPIYDKGDYTIKVDAPAGYSFEPEEIAINFDGICTQKTDVNFMFKGFGITGKVSILNNPTGAKDVTIKLFNDKEVAFANTVTDDNGIFTFSPIVPGSYKVQASHSSWHFSKFEHSVTVTTGNTKLPENSLIISGFNLEGSIAQPAVKFGLLIYSKKGQSLQKCNEQLPKDEIKQSLSIAYNSEPFCYTNADKNGDYSFNNLATGSYLIVPFIGKDSIEFNISPASIEVEIKTDNVKLQEKFSISGFTANGKILLSQNKKTGVKEAIIKINEKEVAKTDDNGSYTLKNIQEGTYTLQITANDLKFKDENVKISMENPKITDIYVSGFKVCGKVVSDTSFKVLIKDLNSQETYEAQSDPNQGGLFCTFLGNGKYSLEVQIEEVERKSGLQFYPIQQTFEVNSAAVSDIIFSQLRAKVKGEVKCLPDDDSCQNIEVTLSSIDENGRQISSQKSKLINGIYEFDEILPGRYQITVPTETICWENNQQKLIVKSTLENVPKFQQNGYKIGPIISTHNSQGTYKLRSAENAKEVTVELSSGANEICVEKSGTYDLKITGCHVYEENTKVLSTKNKSPVYINALKHRNGIRILSEMNQQFTIEVQYEDEKKEVLKPVELSERVDGYAAYKLYLDLKSGETIKLTPKSEQMLFKPPSTEIRGAAADCVDVAFNFIATKGLVINGKTKPAIDQTVITLSFPKNNELSPITTLTNKNGEFKFPTIDPTVDYELKAEKESYVFQDYDATRNIFEGHKLCEIIVRVKDEEAKELANAVISMSGDNYRKNLPTASNGEIKFHSLKPGKYFLRAMMKEYEFKPNSQTIDIKDGETLTIDLSAKRVAYSVFGKITTLSGDSFGSVSVEAISTSEKCSNHQEEATTEFNGQYRIRGLQTGCDYKIRLQKNSNVDRSLPAERKIHVETIDTQNVNFIAINPINICDVIVKIRSKTNDYYKTLKLQLFKRDSPDSPVYSQRIENLMMPKSKHNDDIMVFLPRITSSDFHKTYFIELTTTLSEKNYNYKLPTLQFTANTSNIYFEVDFNPQLRQPESELNKSSLVALVLIFLVAFVFLKQELVFEIVKGLIARFNNDTGKQTAKKTEGKGEKFIDEKEINELAQFIEEKKKKKSKKNN</sequence>
<evidence type="ECO:0000256" key="4">
    <source>
        <dbReference type="ARBA" id="ARBA00022824"/>
    </source>
</evidence>
<dbReference type="GO" id="GO:0005789">
    <property type="term" value="C:endoplasmic reticulum membrane"/>
    <property type="evidence" value="ECO:0007669"/>
    <property type="project" value="UniProtKB-SubCell"/>
</dbReference>
<dbReference type="InterPro" id="IPR055075">
    <property type="entry name" value="NOMO-like_N"/>
</dbReference>
<feature type="domain" description="SpaA-like prealbumin fold" evidence="8">
    <location>
        <begin position="822"/>
        <end position="894"/>
    </location>
</feature>
<dbReference type="InterPro" id="IPR056319">
    <property type="entry name" value="NOMO_7th"/>
</dbReference>
<feature type="domain" description="NOMO second beta-sandwich" evidence="11">
    <location>
        <begin position="111"/>
        <end position="199"/>
    </location>
</feature>
<proteinExistence type="predicted"/>
<evidence type="ECO:0000313" key="17">
    <source>
        <dbReference type="Proteomes" id="UP001107558"/>
    </source>
</evidence>
<feature type="domain" description="NOMO C-terminal transthyretin-like" evidence="13">
    <location>
        <begin position="995"/>
        <end position="1098"/>
    </location>
</feature>
<keyword evidence="4" id="KW-0256">Endoplasmic reticulum</keyword>
<evidence type="ECO:0000259" key="8">
    <source>
        <dbReference type="Pfam" id="PF17802"/>
    </source>
</evidence>
<feature type="signal peptide" evidence="7">
    <location>
        <begin position="1"/>
        <end position="19"/>
    </location>
</feature>
<keyword evidence="3 7" id="KW-0732">Signal</keyword>
<dbReference type="OrthoDB" id="10263633at2759"/>